<feature type="compositionally biased region" description="Basic and acidic residues" evidence="1">
    <location>
        <begin position="31"/>
        <end position="43"/>
    </location>
</feature>
<name>D7G7T6_ECTSI</name>
<dbReference type="EMBL" id="FN649741">
    <property type="protein sequence ID" value="CBJ27817.1"/>
    <property type="molecule type" value="Genomic_DNA"/>
</dbReference>
<feature type="compositionally biased region" description="Pro residues" evidence="1">
    <location>
        <begin position="176"/>
        <end position="185"/>
    </location>
</feature>
<feature type="compositionally biased region" description="Polar residues" evidence="1">
    <location>
        <begin position="441"/>
        <end position="451"/>
    </location>
</feature>
<evidence type="ECO:0000313" key="2">
    <source>
        <dbReference type="EMBL" id="CBJ27817.1"/>
    </source>
</evidence>
<dbReference type="AlphaFoldDB" id="D7G7T6"/>
<gene>
    <name evidence="2" type="ORF">Esi_0085_0079</name>
</gene>
<feature type="region of interest" description="Disordered" evidence="1">
    <location>
        <begin position="162"/>
        <end position="228"/>
    </location>
</feature>
<proteinExistence type="predicted"/>
<dbReference type="eggNOG" id="ENOG502RXF1">
    <property type="taxonomic scope" value="Eukaryota"/>
</dbReference>
<keyword evidence="3" id="KW-1185">Reference proteome</keyword>
<feature type="compositionally biased region" description="Polar residues" evidence="1">
    <location>
        <begin position="49"/>
        <end position="72"/>
    </location>
</feature>
<reference evidence="2 3" key="1">
    <citation type="journal article" date="2010" name="Nature">
        <title>The Ectocarpus genome and the independent evolution of multicellularity in brown algae.</title>
        <authorList>
            <person name="Cock J.M."/>
            <person name="Sterck L."/>
            <person name="Rouze P."/>
            <person name="Scornet D."/>
            <person name="Allen A.E."/>
            <person name="Amoutzias G."/>
            <person name="Anthouard V."/>
            <person name="Artiguenave F."/>
            <person name="Aury J.M."/>
            <person name="Badger J.H."/>
            <person name="Beszteri B."/>
            <person name="Billiau K."/>
            <person name="Bonnet E."/>
            <person name="Bothwell J.H."/>
            <person name="Bowler C."/>
            <person name="Boyen C."/>
            <person name="Brownlee C."/>
            <person name="Carrano C.J."/>
            <person name="Charrier B."/>
            <person name="Cho G.Y."/>
            <person name="Coelho S.M."/>
            <person name="Collen J."/>
            <person name="Corre E."/>
            <person name="Da Silva C."/>
            <person name="Delage L."/>
            <person name="Delaroque N."/>
            <person name="Dittami S.M."/>
            <person name="Doulbeau S."/>
            <person name="Elias M."/>
            <person name="Farnham G."/>
            <person name="Gachon C.M."/>
            <person name="Gschloessl B."/>
            <person name="Heesch S."/>
            <person name="Jabbari K."/>
            <person name="Jubin C."/>
            <person name="Kawai H."/>
            <person name="Kimura K."/>
            <person name="Kloareg B."/>
            <person name="Kupper F.C."/>
            <person name="Lang D."/>
            <person name="Le Bail A."/>
            <person name="Leblanc C."/>
            <person name="Lerouge P."/>
            <person name="Lohr M."/>
            <person name="Lopez P.J."/>
            <person name="Martens C."/>
            <person name="Maumus F."/>
            <person name="Michel G."/>
            <person name="Miranda-Saavedra D."/>
            <person name="Morales J."/>
            <person name="Moreau H."/>
            <person name="Motomura T."/>
            <person name="Nagasato C."/>
            <person name="Napoli C.A."/>
            <person name="Nelson D.R."/>
            <person name="Nyvall-Collen P."/>
            <person name="Peters A.F."/>
            <person name="Pommier C."/>
            <person name="Potin P."/>
            <person name="Poulain J."/>
            <person name="Quesneville H."/>
            <person name="Read B."/>
            <person name="Rensing S.A."/>
            <person name="Ritter A."/>
            <person name="Rousvoal S."/>
            <person name="Samanta M."/>
            <person name="Samson G."/>
            <person name="Schroeder D.C."/>
            <person name="Segurens B."/>
            <person name="Strittmatter M."/>
            <person name="Tonon T."/>
            <person name="Tregear J.W."/>
            <person name="Valentin K."/>
            <person name="von Dassow P."/>
            <person name="Yamagishi T."/>
            <person name="Van de Peer Y."/>
            <person name="Wincker P."/>
        </authorList>
    </citation>
    <scope>NUCLEOTIDE SEQUENCE [LARGE SCALE GENOMIC DNA]</scope>
    <source>
        <strain evidence="3">Ec32 / CCAP1310/4</strain>
    </source>
</reference>
<protein>
    <submittedName>
        <fullName evidence="2">Uncharacterized protein</fullName>
    </submittedName>
</protein>
<feature type="region of interest" description="Disordered" evidence="1">
    <location>
        <begin position="240"/>
        <end position="261"/>
    </location>
</feature>
<dbReference type="Proteomes" id="UP000002630">
    <property type="component" value="Linkage Group LG16"/>
</dbReference>
<accession>D7G7T6</accession>
<organism evidence="2 3">
    <name type="scientific">Ectocarpus siliculosus</name>
    <name type="common">Brown alga</name>
    <name type="synonym">Conferva siliculosa</name>
    <dbReference type="NCBI Taxonomy" id="2880"/>
    <lineage>
        <taxon>Eukaryota</taxon>
        <taxon>Sar</taxon>
        <taxon>Stramenopiles</taxon>
        <taxon>Ochrophyta</taxon>
        <taxon>PX clade</taxon>
        <taxon>Phaeophyceae</taxon>
        <taxon>Ectocarpales</taxon>
        <taxon>Ectocarpaceae</taxon>
        <taxon>Ectocarpus</taxon>
    </lineage>
</organism>
<feature type="compositionally biased region" description="Low complexity" evidence="1">
    <location>
        <begin position="415"/>
        <end position="426"/>
    </location>
</feature>
<dbReference type="EMBL" id="FN649086">
    <property type="protein sequence ID" value="CBJ27817.1"/>
    <property type="molecule type" value="Genomic_DNA"/>
</dbReference>
<evidence type="ECO:0000256" key="1">
    <source>
        <dbReference type="SAM" id="MobiDB-lite"/>
    </source>
</evidence>
<feature type="region of interest" description="Disordered" evidence="1">
    <location>
        <begin position="29"/>
        <end position="109"/>
    </location>
</feature>
<sequence>MTQRPARGTGRDFQSLKSGRLDLVCSARFSGHTEERETWESRGCEMSPSPDTQDSNRSNSIMASSGAPQQLVAQRAFADTSMRGGKEDDATTSNPYLAGLSKKARGLKKKMEKIKKTEALSASGKHLNEEQLKLLETKPLLEFALSEHERVKAAMEAVAKDVEERETAEKAKLLLAPPPPPPPPTGLSIAAAPEPEQPPAALSIPAPGPEGGGPQDQQPAAEVAVATESVGVSTDLLATEEAEVQTDVSGPPPRPGLDPREVSEAVAVAATLAAQEKEKAAQEAEERGIAKGRKEAATGLSKVLRLLHVASRFEAKGERLPTAVDFFSKVLLGKTMPPDEADFDDCLGQSVERASLYLDPSNGSKEVAPGVSYATLDDMVSTLRSQIIAGPAAAAEGDSAAFNFFGEPSSGGGSSSKAEADGAAKGTTPREAPPPPAPQPSNGNGNVSSFQPPAASARGGEELSGYQWGWVTGWACRRQHRCRRRALRAQTSPGRPGDRQT</sequence>
<dbReference type="InParanoid" id="D7G7T6"/>
<dbReference type="OrthoDB" id="69150at2759"/>
<dbReference type="PANTHER" id="PTHR37736">
    <property type="entry name" value="GLYCINE-RICH PROTEIN"/>
    <property type="match status" value="1"/>
</dbReference>
<feature type="region of interest" description="Disordered" evidence="1">
    <location>
        <begin position="405"/>
        <end position="462"/>
    </location>
</feature>
<dbReference type="PANTHER" id="PTHR37736:SF1">
    <property type="entry name" value="GLYCINE-RICH PROTEIN"/>
    <property type="match status" value="1"/>
</dbReference>
<evidence type="ECO:0000313" key="3">
    <source>
        <dbReference type="Proteomes" id="UP000002630"/>
    </source>
</evidence>
<feature type="compositionally biased region" description="Basic and acidic residues" evidence="1">
    <location>
        <begin position="162"/>
        <end position="172"/>
    </location>
</feature>